<evidence type="ECO:0000256" key="1">
    <source>
        <dbReference type="SAM" id="MobiDB-lite"/>
    </source>
</evidence>
<keyword evidence="2" id="KW-0812">Transmembrane</keyword>
<sequence length="373" mass="36619">MRTDRRGLRAPRAIGLALTLTAASAGIGLTGEVALAPPAFAIDQGKGTPGHCPDDKGVTVVIDFQRLGGTTVVRCAPGDQATGHAALKNAGIRIAGTNRWGEAFICRIEGRPGPADESCVDTPPASAYWSYWHAPDRGKWSYSQWGVMNRKPPPGSFEGWSFSMNETETASTPPRLAPLRPTPSPAPKPKPKPKPSSGPTAGPTGDGSSSGGGSNGGGSSNGGSSQSGGSGGDHANGGSNGSTGGTGSTGSGSSSSGSSGGGGGGSADGSRPAAPSAPAKTGGKSETPSTGTTPAASEEPVPGTAVTPGEAPEWTGDGDSGTEADETTAATGAADRGIPLSTVAGLTALALLLLAAGATAWRRRRAARADDPT</sequence>
<keyword evidence="2" id="KW-1133">Transmembrane helix</keyword>
<feature type="region of interest" description="Disordered" evidence="1">
    <location>
        <begin position="158"/>
        <end position="338"/>
    </location>
</feature>
<feature type="compositionally biased region" description="Gly residues" evidence="1">
    <location>
        <begin position="204"/>
        <end position="250"/>
    </location>
</feature>
<keyword evidence="4" id="KW-1185">Reference proteome</keyword>
<evidence type="ECO:0000313" key="4">
    <source>
        <dbReference type="Proteomes" id="UP000630936"/>
    </source>
</evidence>
<keyword evidence="2" id="KW-0472">Membrane</keyword>
<comment type="caution">
    <text evidence="3">The sequence shown here is derived from an EMBL/GenBank/DDBJ whole genome shotgun (WGS) entry which is preliminary data.</text>
</comment>
<feature type="compositionally biased region" description="Polar residues" evidence="1">
    <location>
        <begin position="284"/>
        <end position="295"/>
    </location>
</feature>
<reference evidence="3" key="2">
    <citation type="submission" date="2020-09" db="EMBL/GenBank/DDBJ databases">
        <authorList>
            <person name="Sun Q."/>
            <person name="Ohkuma M."/>
        </authorList>
    </citation>
    <scope>NUCLEOTIDE SEQUENCE</scope>
    <source>
        <strain evidence="3">JCM 4988</strain>
    </source>
</reference>
<evidence type="ECO:0000313" key="3">
    <source>
        <dbReference type="EMBL" id="GGZ29948.1"/>
    </source>
</evidence>
<dbReference type="Proteomes" id="UP000630936">
    <property type="component" value="Unassembled WGS sequence"/>
</dbReference>
<dbReference type="EMBL" id="BMWG01000005">
    <property type="protein sequence ID" value="GGZ29948.1"/>
    <property type="molecule type" value="Genomic_DNA"/>
</dbReference>
<dbReference type="AlphaFoldDB" id="A0A918USE4"/>
<organism evidence="3 4">
    <name type="scientific">Streptomyces inusitatus</name>
    <dbReference type="NCBI Taxonomy" id="68221"/>
    <lineage>
        <taxon>Bacteria</taxon>
        <taxon>Bacillati</taxon>
        <taxon>Actinomycetota</taxon>
        <taxon>Actinomycetes</taxon>
        <taxon>Kitasatosporales</taxon>
        <taxon>Streptomycetaceae</taxon>
        <taxon>Streptomyces</taxon>
    </lineage>
</organism>
<feature type="transmembrane region" description="Helical" evidence="2">
    <location>
        <begin position="338"/>
        <end position="361"/>
    </location>
</feature>
<reference evidence="3" key="1">
    <citation type="journal article" date="2014" name="Int. J. Syst. Evol. Microbiol.">
        <title>Complete genome sequence of Corynebacterium casei LMG S-19264T (=DSM 44701T), isolated from a smear-ripened cheese.</title>
        <authorList>
            <consortium name="US DOE Joint Genome Institute (JGI-PGF)"/>
            <person name="Walter F."/>
            <person name="Albersmeier A."/>
            <person name="Kalinowski J."/>
            <person name="Ruckert C."/>
        </authorList>
    </citation>
    <scope>NUCLEOTIDE SEQUENCE</scope>
    <source>
        <strain evidence="3">JCM 4988</strain>
    </source>
</reference>
<gene>
    <name evidence="3" type="ORF">GCM10010387_24250</name>
</gene>
<protein>
    <recommendedName>
        <fullName evidence="5">Flagellar hook-length control protein FliK</fullName>
    </recommendedName>
</protein>
<evidence type="ECO:0000256" key="2">
    <source>
        <dbReference type="SAM" id="Phobius"/>
    </source>
</evidence>
<proteinExistence type="predicted"/>
<feature type="compositionally biased region" description="Low complexity" evidence="1">
    <location>
        <begin position="170"/>
        <end position="179"/>
    </location>
</feature>
<feature type="compositionally biased region" description="Gly residues" evidence="1">
    <location>
        <begin position="258"/>
        <end position="267"/>
    </location>
</feature>
<evidence type="ECO:0008006" key="5">
    <source>
        <dbReference type="Google" id="ProtNLM"/>
    </source>
</evidence>
<accession>A0A918USE4</accession>
<name>A0A918USE4_9ACTN</name>
<dbReference type="RefSeq" id="WP_190123002.1">
    <property type="nucleotide sequence ID" value="NZ_BMWG01000005.1"/>
</dbReference>